<accession>A0ABS6D902</accession>
<comment type="caution">
    <text evidence="5">The sequence shown here is derived from an EMBL/GenBank/DDBJ whole genome shotgun (WGS) entry which is preliminary data.</text>
</comment>
<keyword evidence="3" id="KW-0804">Transcription</keyword>
<gene>
    <name evidence="5" type="ORF">HGO97_019930</name>
</gene>
<dbReference type="SMART" id="SM00342">
    <property type="entry name" value="HTH_ARAC"/>
    <property type="match status" value="1"/>
</dbReference>
<dbReference type="EMBL" id="JABACJ020000027">
    <property type="protein sequence ID" value="MBU3878075.1"/>
    <property type="molecule type" value="Genomic_DNA"/>
</dbReference>
<keyword evidence="1" id="KW-0805">Transcription regulation</keyword>
<dbReference type="PROSITE" id="PS00041">
    <property type="entry name" value="HTH_ARAC_FAMILY_1"/>
    <property type="match status" value="1"/>
</dbReference>
<keyword evidence="6" id="KW-1185">Reference proteome</keyword>
<dbReference type="PANTHER" id="PTHR43280">
    <property type="entry name" value="ARAC-FAMILY TRANSCRIPTIONAL REGULATOR"/>
    <property type="match status" value="1"/>
</dbReference>
<evidence type="ECO:0000256" key="3">
    <source>
        <dbReference type="ARBA" id="ARBA00023163"/>
    </source>
</evidence>
<evidence type="ECO:0000256" key="1">
    <source>
        <dbReference type="ARBA" id="ARBA00023015"/>
    </source>
</evidence>
<dbReference type="Pfam" id="PF12833">
    <property type="entry name" value="HTH_18"/>
    <property type="match status" value="1"/>
</dbReference>
<proteinExistence type="predicted"/>
<name>A0ABS6D902_9FIRM</name>
<organism evidence="5 6">
    <name type="scientific">Faecalicatena faecalis</name>
    <dbReference type="NCBI Taxonomy" id="2726362"/>
    <lineage>
        <taxon>Bacteria</taxon>
        <taxon>Bacillati</taxon>
        <taxon>Bacillota</taxon>
        <taxon>Clostridia</taxon>
        <taxon>Lachnospirales</taxon>
        <taxon>Lachnospiraceae</taxon>
        <taxon>Faecalicatena</taxon>
    </lineage>
</organism>
<protein>
    <submittedName>
        <fullName evidence="5">PocR ligand-binding domain-containing protein</fullName>
    </submittedName>
</protein>
<sequence>MISTFNLTKLNSLLKDFFTITQIRITVFDETFRELASFPEQIAPICQLLRTDEKADMECRRCDAIACETAARQRTSYTYRCHAGLTESIAPLYMGNLIIGYLLFGHVFSYSSHEEGWTIISDLCRSYQVDQEQLKQACWERPLISENYIDSASHILQAVASYLCLERMAILGQKELPVLIDEYIMEHYTEDIDVRTICEHFKIGKTSLYEIADQNYGTGIAAHIRSLRIEKAKSLLTAHPEMNISEIASACGFNDYNYFITIFKRMTQMSPKQYRQTSRKDFL</sequence>
<dbReference type="Proteomes" id="UP000723714">
    <property type="component" value="Unassembled WGS sequence"/>
</dbReference>
<dbReference type="InterPro" id="IPR018060">
    <property type="entry name" value="HTH_AraC"/>
</dbReference>
<reference evidence="5 6" key="1">
    <citation type="submission" date="2021-06" db="EMBL/GenBank/DDBJ databases">
        <title>Faecalicatena sp. nov. isolated from porcine feces.</title>
        <authorList>
            <person name="Oh B.S."/>
            <person name="Lee J.H."/>
        </authorList>
    </citation>
    <scope>NUCLEOTIDE SEQUENCE [LARGE SCALE GENOMIC DNA]</scope>
    <source>
        <strain evidence="5 6">AGMB00832</strain>
    </source>
</reference>
<evidence type="ECO:0000313" key="5">
    <source>
        <dbReference type="EMBL" id="MBU3878075.1"/>
    </source>
</evidence>
<dbReference type="Pfam" id="PF10114">
    <property type="entry name" value="PocR"/>
    <property type="match status" value="1"/>
</dbReference>
<evidence type="ECO:0000313" key="6">
    <source>
        <dbReference type="Proteomes" id="UP000723714"/>
    </source>
</evidence>
<dbReference type="InterPro" id="IPR018062">
    <property type="entry name" value="HTH_AraC-typ_CS"/>
</dbReference>
<dbReference type="PANTHER" id="PTHR43280:SF2">
    <property type="entry name" value="HTH-TYPE TRANSCRIPTIONAL REGULATOR EXSA"/>
    <property type="match status" value="1"/>
</dbReference>
<evidence type="ECO:0000259" key="4">
    <source>
        <dbReference type="PROSITE" id="PS01124"/>
    </source>
</evidence>
<feature type="domain" description="HTH araC/xylS-type" evidence="4">
    <location>
        <begin position="178"/>
        <end position="277"/>
    </location>
</feature>
<dbReference type="InterPro" id="IPR018771">
    <property type="entry name" value="PocR_dom"/>
</dbReference>
<dbReference type="PROSITE" id="PS01124">
    <property type="entry name" value="HTH_ARAC_FAMILY_2"/>
    <property type="match status" value="1"/>
</dbReference>
<keyword evidence="2" id="KW-0238">DNA-binding</keyword>
<evidence type="ECO:0000256" key="2">
    <source>
        <dbReference type="ARBA" id="ARBA00023125"/>
    </source>
</evidence>
<dbReference type="RefSeq" id="WP_216244620.1">
    <property type="nucleotide sequence ID" value="NZ_JABACJ020000027.1"/>
</dbReference>